<organism evidence="1 2">
    <name type="scientific">Rubidibacter lacunae KORDI 51-2</name>
    <dbReference type="NCBI Taxonomy" id="582515"/>
    <lineage>
        <taxon>Bacteria</taxon>
        <taxon>Bacillati</taxon>
        <taxon>Cyanobacteriota</taxon>
        <taxon>Cyanophyceae</taxon>
        <taxon>Oscillatoriophycideae</taxon>
        <taxon>Chroococcales</taxon>
        <taxon>Aphanothecaceae</taxon>
        <taxon>Rubidibacter</taxon>
    </lineage>
</organism>
<keyword evidence="2" id="KW-1185">Reference proteome</keyword>
<dbReference type="InParanoid" id="U5DQ95"/>
<dbReference type="EMBL" id="ASSJ01000007">
    <property type="protein sequence ID" value="ERN42784.1"/>
    <property type="molecule type" value="Genomic_DNA"/>
</dbReference>
<dbReference type="Proteomes" id="UP000016960">
    <property type="component" value="Unassembled WGS sequence"/>
</dbReference>
<name>U5DQ95_9CHRO</name>
<gene>
    <name evidence="1" type="ORF">KR51_00004990</name>
</gene>
<evidence type="ECO:0000313" key="2">
    <source>
        <dbReference type="Proteomes" id="UP000016960"/>
    </source>
</evidence>
<accession>U5DQ95</accession>
<reference evidence="1 2" key="1">
    <citation type="submission" date="2013-05" db="EMBL/GenBank/DDBJ databases">
        <title>Draft genome sequence of Rubidibacter lacunae KORDI 51-2.</title>
        <authorList>
            <person name="Choi D.H."/>
            <person name="Noh J.H."/>
            <person name="Kwon K.-K."/>
            <person name="Lee J.-H."/>
            <person name="Ryu J.-Y."/>
        </authorList>
    </citation>
    <scope>NUCLEOTIDE SEQUENCE [LARGE SCALE GENOMIC DNA]</scope>
    <source>
        <strain evidence="1 2">KORDI 51-2</strain>
    </source>
</reference>
<proteinExistence type="predicted"/>
<dbReference type="AlphaFoldDB" id="U5DQ95"/>
<comment type="caution">
    <text evidence="1">The sequence shown here is derived from an EMBL/GenBank/DDBJ whole genome shotgun (WGS) entry which is preliminary data.</text>
</comment>
<protein>
    <submittedName>
        <fullName evidence="1">Uncharacterized protein</fullName>
    </submittedName>
</protein>
<evidence type="ECO:0000313" key="1">
    <source>
        <dbReference type="EMBL" id="ERN42784.1"/>
    </source>
</evidence>
<sequence length="60" mass="6299">MAIMPFSLSLATVLRTTLLPSVPVGKSPLTVDIICLQATESEGLTPIVIGIFHGYALTNS</sequence>